<evidence type="ECO:0000256" key="1">
    <source>
        <dbReference type="ARBA" id="ARBA00014759"/>
    </source>
</evidence>
<dbReference type="STRING" id="240159.A0A4U5U0V8"/>
<dbReference type="InterPro" id="IPR018105">
    <property type="entry name" value="Translational_control_tumour_p"/>
</dbReference>
<proteinExistence type="inferred from homology"/>
<organism evidence="4 5">
    <name type="scientific">Collichthys lucidus</name>
    <name type="common">Big head croaker</name>
    <name type="synonym">Sciaena lucida</name>
    <dbReference type="NCBI Taxonomy" id="240159"/>
    <lineage>
        <taxon>Eukaryota</taxon>
        <taxon>Metazoa</taxon>
        <taxon>Chordata</taxon>
        <taxon>Craniata</taxon>
        <taxon>Vertebrata</taxon>
        <taxon>Euteleostomi</taxon>
        <taxon>Actinopterygii</taxon>
        <taxon>Neopterygii</taxon>
        <taxon>Teleostei</taxon>
        <taxon>Neoteleostei</taxon>
        <taxon>Acanthomorphata</taxon>
        <taxon>Eupercaria</taxon>
        <taxon>Sciaenidae</taxon>
        <taxon>Collichthys</taxon>
    </lineage>
</organism>
<dbReference type="InterPro" id="IPR011323">
    <property type="entry name" value="Mss4/transl-control_tumour"/>
</dbReference>
<keyword evidence="5" id="KW-1185">Reference proteome</keyword>
<accession>A0A4U5U0V8</accession>
<comment type="similarity">
    <text evidence="2">Belongs to the TCTP family.</text>
</comment>
<dbReference type="EMBL" id="CM014079">
    <property type="protein sequence ID" value="TKS67410.1"/>
    <property type="molecule type" value="Genomic_DNA"/>
</dbReference>
<dbReference type="PANTHER" id="PTHR11991:SF0">
    <property type="entry name" value="TRANSLATIONALLY-CONTROLLED TUMOR PROTEIN"/>
    <property type="match status" value="1"/>
</dbReference>
<evidence type="ECO:0000313" key="5">
    <source>
        <dbReference type="Proteomes" id="UP000298787"/>
    </source>
</evidence>
<dbReference type="GO" id="GO:0005737">
    <property type="term" value="C:cytoplasm"/>
    <property type="evidence" value="ECO:0007669"/>
    <property type="project" value="TreeGrafter"/>
</dbReference>
<reference evidence="4 5" key="1">
    <citation type="submission" date="2019-01" db="EMBL/GenBank/DDBJ databases">
        <title>Genome Assembly of Collichthys lucidus.</title>
        <authorList>
            <person name="Cai M."/>
            <person name="Xiao S."/>
        </authorList>
    </citation>
    <scope>NUCLEOTIDE SEQUENCE [LARGE SCALE GENOMIC DNA]</scope>
    <source>
        <strain evidence="4">JT15FE1705JMU</strain>
        <tissue evidence="4">Muscle</tissue>
    </source>
</reference>
<protein>
    <recommendedName>
        <fullName evidence="1">Translationally-controlled tumor protein homolog</fullName>
    </recommendedName>
</protein>
<dbReference type="PRINTS" id="PR01653">
    <property type="entry name" value="TCTPROTEIN"/>
</dbReference>
<dbReference type="PROSITE" id="PS51797">
    <property type="entry name" value="TCTP_3"/>
    <property type="match status" value="1"/>
</dbReference>
<dbReference type="Gene3D" id="2.170.150.10">
    <property type="entry name" value="Metal Binding Protein, Guanine Nucleotide Exchange Factor, Chain A"/>
    <property type="match status" value="1"/>
</dbReference>
<feature type="domain" description="TCTP" evidence="3">
    <location>
        <begin position="1"/>
        <end position="170"/>
    </location>
</feature>
<dbReference type="SUPFAM" id="SSF51316">
    <property type="entry name" value="Mss4-like"/>
    <property type="match status" value="1"/>
</dbReference>
<dbReference type="PANTHER" id="PTHR11991">
    <property type="entry name" value="TRANSLATIONALLY CONTROLLED TUMOR PROTEIN-RELATED"/>
    <property type="match status" value="1"/>
</dbReference>
<dbReference type="InterPro" id="IPR011057">
    <property type="entry name" value="Mss4-like_sf"/>
</dbReference>
<sequence length="178" mass="19935">MIIYKCVITNDEMFSDIYKITESKDGMFYEVEGKMTTRTEKIDDSLLGANASADEVAEGLDDSTVSGVDIVLNHKLQETGYNKKSYMTDIKAYTKALKAYLEQNKPGRVDQFMKDAPAAVKSIVSRIDDLRFFTGESMNPEGMVGLLDFREDGITPFMIFFKDGLEEEKCEAAVVGMI</sequence>
<dbReference type="Proteomes" id="UP000298787">
    <property type="component" value="Chromosome 2"/>
</dbReference>
<gene>
    <name evidence="4" type="ORF">D9C73_001266</name>
</gene>
<name>A0A4U5U0V8_COLLU</name>
<evidence type="ECO:0000256" key="2">
    <source>
        <dbReference type="PROSITE-ProRule" id="PRU01133"/>
    </source>
</evidence>
<dbReference type="PROSITE" id="PS01003">
    <property type="entry name" value="TCTP_2"/>
    <property type="match status" value="1"/>
</dbReference>
<dbReference type="InterPro" id="IPR018103">
    <property type="entry name" value="Translation_control_tumour_CS"/>
</dbReference>
<dbReference type="InterPro" id="IPR034737">
    <property type="entry name" value="TCTP"/>
</dbReference>
<evidence type="ECO:0000259" key="3">
    <source>
        <dbReference type="PROSITE" id="PS51797"/>
    </source>
</evidence>
<dbReference type="AlphaFoldDB" id="A0A4U5U0V8"/>
<dbReference type="Pfam" id="PF00838">
    <property type="entry name" value="TCTP"/>
    <property type="match status" value="1"/>
</dbReference>
<dbReference type="FunFam" id="2.170.150.10:FF:000002">
    <property type="entry name" value="Translationally-controlled tumor protein homolog"/>
    <property type="match status" value="1"/>
</dbReference>
<dbReference type="GO" id="GO:0005509">
    <property type="term" value="F:calcium ion binding"/>
    <property type="evidence" value="ECO:0007669"/>
    <property type="project" value="TreeGrafter"/>
</dbReference>
<evidence type="ECO:0000313" key="4">
    <source>
        <dbReference type="EMBL" id="TKS67410.1"/>
    </source>
</evidence>